<comment type="subcellular location">
    <subcellularLocation>
        <location evidence="7">Cytoplasm</location>
    </subcellularLocation>
</comment>
<dbReference type="SUPFAM" id="SSF55060">
    <property type="entry name" value="GHMP Kinase, C-terminal domain"/>
    <property type="match status" value="1"/>
</dbReference>
<dbReference type="Pfam" id="PF08544">
    <property type="entry name" value="GHMP_kinases_C"/>
    <property type="match status" value="1"/>
</dbReference>
<comment type="caution">
    <text evidence="11">The sequence shown here is derived from an EMBL/GenBank/DDBJ whole genome shotgun (WGS) entry which is preliminary data.</text>
</comment>
<feature type="domain" description="GHMP kinase C-terminal" evidence="10">
    <location>
        <begin position="227"/>
        <end position="278"/>
    </location>
</feature>
<keyword evidence="12" id="KW-1185">Reference proteome</keyword>
<dbReference type="GO" id="GO:0004413">
    <property type="term" value="F:homoserine kinase activity"/>
    <property type="evidence" value="ECO:0007669"/>
    <property type="project" value="UniProtKB-UniRule"/>
</dbReference>
<keyword evidence="4 7" id="KW-0547">Nucleotide-binding</keyword>
<keyword evidence="6 7" id="KW-0067">ATP-binding</keyword>
<protein>
    <recommendedName>
        <fullName evidence="7 8">Homoserine kinase</fullName>
        <shortName evidence="7">HK</shortName>
        <shortName evidence="7">HSK</shortName>
        <ecNumber evidence="7 8">2.7.1.39</ecNumber>
    </recommendedName>
</protein>
<dbReference type="PRINTS" id="PR00958">
    <property type="entry name" value="HOMSERKINASE"/>
</dbReference>
<organism evidence="11 12">
    <name type="scientific">Nakamurella aerolata</name>
    <dbReference type="NCBI Taxonomy" id="1656892"/>
    <lineage>
        <taxon>Bacteria</taxon>
        <taxon>Bacillati</taxon>
        <taxon>Actinomycetota</taxon>
        <taxon>Actinomycetes</taxon>
        <taxon>Nakamurellales</taxon>
        <taxon>Nakamurellaceae</taxon>
        <taxon>Nakamurella</taxon>
    </lineage>
</organism>
<dbReference type="EC" id="2.7.1.39" evidence="7 8"/>
<evidence type="ECO:0000256" key="7">
    <source>
        <dbReference type="HAMAP-Rule" id="MF_00384"/>
    </source>
</evidence>
<gene>
    <name evidence="7" type="primary">thrB</name>
    <name evidence="11" type="ORF">HKD39_17515</name>
</gene>
<comment type="similarity">
    <text evidence="7">Belongs to the GHMP kinase family. Homoserine kinase subfamily.</text>
</comment>
<comment type="caution">
    <text evidence="7">Lacks conserved residue(s) required for the propagation of feature annotation.</text>
</comment>
<dbReference type="AlphaFoldDB" id="A0A849AD05"/>
<dbReference type="NCBIfam" id="TIGR00191">
    <property type="entry name" value="thrB"/>
    <property type="match status" value="1"/>
</dbReference>
<dbReference type="InterPro" id="IPR020568">
    <property type="entry name" value="Ribosomal_Su5_D2-typ_SF"/>
</dbReference>
<dbReference type="HAMAP" id="MF_00384">
    <property type="entry name" value="Homoser_kinase"/>
    <property type="match status" value="1"/>
</dbReference>
<dbReference type="InterPro" id="IPR006204">
    <property type="entry name" value="GHMP_kinase_N_dom"/>
</dbReference>
<dbReference type="Gene3D" id="3.30.230.10">
    <property type="match status" value="1"/>
</dbReference>
<evidence type="ECO:0000313" key="11">
    <source>
        <dbReference type="EMBL" id="NNG37466.1"/>
    </source>
</evidence>
<dbReference type="Gene3D" id="3.30.70.890">
    <property type="entry name" value="GHMP kinase, C-terminal domain"/>
    <property type="match status" value="1"/>
</dbReference>
<name>A0A849AD05_9ACTN</name>
<dbReference type="InterPro" id="IPR014721">
    <property type="entry name" value="Ribsml_uS5_D2-typ_fold_subgr"/>
</dbReference>
<keyword evidence="2 7" id="KW-0808">Transferase</keyword>
<comment type="pathway">
    <text evidence="7">Amino-acid biosynthesis; L-threonine biosynthesis; L-threonine from L-aspartate: step 4/5.</text>
</comment>
<sequence>MSRPADGSPAAVTVRVPATSANLGPGYDSFGVALGRYDTVTARPAPPGEGPRIRVTGEGADTVPLDESHLVYRSAMRGFAELGQPAMALDLVCHNEIPHGGGQGSSAAAIVAGLAVARALTADGAARLPDEALLDLASSIEGHPDNAAPAVLGSFTVAWQGPDGRTRVVRRPVHPDIRLVLFSSAVGASTEQARALLPTQVPHRDAVANVAAAALLVHALTDEPALLLDATADRLHQPYRADALPATAQLVARLRGAGVAAVVSGAGPSVLAFVTAEQLGSDAARLWERPPDGFTAAILPVDTDGLQVST</sequence>
<evidence type="ECO:0000256" key="5">
    <source>
        <dbReference type="ARBA" id="ARBA00022777"/>
    </source>
</evidence>
<dbReference type="EMBL" id="JABEND010000014">
    <property type="protein sequence ID" value="NNG37466.1"/>
    <property type="molecule type" value="Genomic_DNA"/>
</dbReference>
<evidence type="ECO:0000259" key="9">
    <source>
        <dbReference type="Pfam" id="PF00288"/>
    </source>
</evidence>
<evidence type="ECO:0000256" key="1">
    <source>
        <dbReference type="ARBA" id="ARBA00022605"/>
    </source>
</evidence>
<dbReference type="InterPro" id="IPR036554">
    <property type="entry name" value="GHMP_kinase_C_sf"/>
</dbReference>
<evidence type="ECO:0000256" key="4">
    <source>
        <dbReference type="ARBA" id="ARBA00022741"/>
    </source>
</evidence>
<dbReference type="GO" id="GO:0009088">
    <property type="term" value="P:threonine biosynthetic process"/>
    <property type="evidence" value="ECO:0007669"/>
    <property type="project" value="UniProtKB-UniRule"/>
</dbReference>
<evidence type="ECO:0000313" key="12">
    <source>
        <dbReference type="Proteomes" id="UP000562984"/>
    </source>
</evidence>
<keyword evidence="3 7" id="KW-0791">Threonine biosynthesis</keyword>
<dbReference type="InterPro" id="IPR013750">
    <property type="entry name" value="GHMP_kinase_C_dom"/>
</dbReference>
<feature type="domain" description="GHMP kinase N-terminal" evidence="9">
    <location>
        <begin position="70"/>
        <end position="153"/>
    </location>
</feature>
<comment type="function">
    <text evidence="7">Catalyzes the ATP-dependent phosphorylation of L-homoserine to L-homoserine phosphate.</text>
</comment>
<dbReference type="PANTHER" id="PTHR20861:SF1">
    <property type="entry name" value="HOMOSERINE KINASE"/>
    <property type="match status" value="1"/>
</dbReference>
<dbReference type="Proteomes" id="UP000562984">
    <property type="component" value="Unassembled WGS sequence"/>
</dbReference>
<dbReference type="Pfam" id="PF00288">
    <property type="entry name" value="GHMP_kinases_N"/>
    <property type="match status" value="1"/>
</dbReference>
<proteinExistence type="inferred from homology"/>
<dbReference type="PANTHER" id="PTHR20861">
    <property type="entry name" value="HOMOSERINE/4-DIPHOSPHOCYTIDYL-2-C-METHYL-D-ERYTHRITOL KINASE"/>
    <property type="match status" value="1"/>
</dbReference>
<reference evidence="11 12" key="1">
    <citation type="submission" date="2020-05" db="EMBL/GenBank/DDBJ databases">
        <title>Nakamurella sp. DB0629 isolated from air conditioner.</title>
        <authorList>
            <person name="Kim D.H."/>
            <person name="Kim D.-U."/>
        </authorList>
    </citation>
    <scope>NUCLEOTIDE SEQUENCE [LARGE SCALE GENOMIC DNA]</scope>
    <source>
        <strain evidence="11 12">DB0629</strain>
    </source>
</reference>
<dbReference type="PIRSF" id="PIRSF000676">
    <property type="entry name" value="Homoser_kin"/>
    <property type="match status" value="1"/>
</dbReference>
<dbReference type="RefSeq" id="WP_171201167.1">
    <property type="nucleotide sequence ID" value="NZ_JABEND010000014.1"/>
</dbReference>
<evidence type="ECO:0000256" key="6">
    <source>
        <dbReference type="ARBA" id="ARBA00022840"/>
    </source>
</evidence>
<dbReference type="InterPro" id="IPR000870">
    <property type="entry name" value="Homoserine_kinase"/>
</dbReference>
<accession>A0A849AD05</accession>
<comment type="catalytic activity">
    <reaction evidence="7">
        <text>L-homoserine + ATP = O-phospho-L-homoserine + ADP + H(+)</text>
        <dbReference type="Rhea" id="RHEA:13985"/>
        <dbReference type="ChEBI" id="CHEBI:15378"/>
        <dbReference type="ChEBI" id="CHEBI:30616"/>
        <dbReference type="ChEBI" id="CHEBI:57476"/>
        <dbReference type="ChEBI" id="CHEBI:57590"/>
        <dbReference type="ChEBI" id="CHEBI:456216"/>
        <dbReference type="EC" id="2.7.1.39"/>
    </reaction>
</comment>
<evidence type="ECO:0000256" key="3">
    <source>
        <dbReference type="ARBA" id="ARBA00022697"/>
    </source>
</evidence>
<keyword evidence="5 7" id="KW-0418">Kinase</keyword>
<evidence type="ECO:0000259" key="10">
    <source>
        <dbReference type="Pfam" id="PF08544"/>
    </source>
</evidence>
<evidence type="ECO:0000256" key="8">
    <source>
        <dbReference type="NCBIfam" id="TIGR00191"/>
    </source>
</evidence>
<dbReference type="GO" id="GO:0005737">
    <property type="term" value="C:cytoplasm"/>
    <property type="evidence" value="ECO:0007669"/>
    <property type="project" value="UniProtKB-SubCell"/>
</dbReference>
<dbReference type="SUPFAM" id="SSF54211">
    <property type="entry name" value="Ribosomal protein S5 domain 2-like"/>
    <property type="match status" value="1"/>
</dbReference>
<keyword evidence="1 7" id="KW-0028">Amino-acid biosynthesis</keyword>
<evidence type="ECO:0000256" key="2">
    <source>
        <dbReference type="ARBA" id="ARBA00022679"/>
    </source>
</evidence>
<keyword evidence="7" id="KW-0963">Cytoplasm</keyword>
<dbReference type="UniPathway" id="UPA00050">
    <property type="reaction ID" value="UER00064"/>
</dbReference>
<dbReference type="GO" id="GO:0005524">
    <property type="term" value="F:ATP binding"/>
    <property type="evidence" value="ECO:0007669"/>
    <property type="project" value="UniProtKB-UniRule"/>
</dbReference>